<dbReference type="InterPro" id="IPR032465">
    <property type="entry name" value="ACMSD"/>
</dbReference>
<name>A0A9X0QY93_9PROT</name>
<dbReference type="GO" id="GO:0019748">
    <property type="term" value="P:secondary metabolic process"/>
    <property type="evidence" value="ECO:0007669"/>
    <property type="project" value="TreeGrafter"/>
</dbReference>
<feature type="domain" description="Amidohydrolase-related" evidence="2">
    <location>
        <begin position="19"/>
        <end position="360"/>
    </location>
</feature>
<gene>
    <name evidence="3" type="ORF">H7965_12760</name>
</gene>
<sequence length="367" mass="40868">MTAVTLSRAASGPVTRGAIDCDIHPGIPGIATLLPYMNEFWRDSFVRRGMDGFDMASYPPGAPIACRADWRPAAGKPGTDLAQLRRQALDGFGTSIAICNPLYGGQVAVSETMGAAICSAINDWIAAEWLDADPRLRASIVVPAQAPHLAVEEIERLAGDRRFVQILLPAAAELLYGKSYYWPIWTAAEKHGLPVGLHAGSMYRYAPTSNGWPSHYLHDYVSQSQTFEDQLLSLLSEGVFLRFPKLRLVLLESGVSWLPGFLWRSVKTWRGVRSEVPWVKRPPAEIIRERVRLTMQPFDVPADDPVAVADIIRQIDADEMLLFATDYPHWQFEGDRAIPPGIPRETLRRILRDNPLATYPRLQESIA</sequence>
<dbReference type="Gene3D" id="3.20.20.140">
    <property type="entry name" value="Metal-dependent hydrolases"/>
    <property type="match status" value="1"/>
</dbReference>
<accession>A0A9X0QY93</accession>
<dbReference type="EMBL" id="JACOMF010000013">
    <property type="protein sequence ID" value="MBC4016191.1"/>
    <property type="molecule type" value="Genomic_DNA"/>
</dbReference>
<keyword evidence="4" id="KW-1185">Reference proteome</keyword>
<protein>
    <submittedName>
        <fullName evidence="3">Amidohydrolase</fullName>
    </submittedName>
</protein>
<comment type="caution">
    <text evidence="3">The sequence shown here is derived from an EMBL/GenBank/DDBJ whole genome shotgun (WGS) entry which is preliminary data.</text>
</comment>
<dbReference type="PANTHER" id="PTHR21240">
    <property type="entry name" value="2-AMINO-3-CARBOXYLMUCONATE-6-SEMIALDEHYDE DECARBOXYLASE"/>
    <property type="match status" value="1"/>
</dbReference>
<dbReference type="InterPro" id="IPR032466">
    <property type="entry name" value="Metal_Hydrolase"/>
</dbReference>
<dbReference type="SUPFAM" id="SSF51556">
    <property type="entry name" value="Metallo-dependent hydrolases"/>
    <property type="match status" value="1"/>
</dbReference>
<evidence type="ECO:0000259" key="2">
    <source>
        <dbReference type="Pfam" id="PF04909"/>
    </source>
</evidence>
<dbReference type="PANTHER" id="PTHR21240:SF28">
    <property type="entry name" value="ISO-OROTATE DECARBOXYLASE (EUROFUNG)"/>
    <property type="match status" value="1"/>
</dbReference>
<dbReference type="Proteomes" id="UP000600101">
    <property type="component" value="Unassembled WGS sequence"/>
</dbReference>
<dbReference type="AlphaFoldDB" id="A0A9X0QY93"/>
<dbReference type="RefSeq" id="WP_186770964.1">
    <property type="nucleotide sequence ID" value="NZ_JACOMF010000013.1"/>
</dbReference>
<proteinExistence type="predicted"/>
<evidence type="ECO:0000313" key="3">
    <source>
        <dbReference type="EMBL" id="MBC4016191.1"/>
    </source>
</evidence>
<organism evidence="3 4">
    <name type="scientific">Siccirubricoccus deserti</name>
    <dbReference type="NCBI Taxonomy" id="2013562"/>
    <lineage>
        <taxon>Bacteria</taxon>
        <taxon>Pseudomonadati</taxon>
        <taxon>Pseudomonadota</taxon>
        <taxon>Alphaproteobacteria</taxon>
        <taxon>Acetobacterales</taxon>
        <taxon>Roseomonadaceae</taxon>
        <taxon>Siccirubricoccus</taxon>
    </lineage>
</organism>
<evidence type="ECO:0000313" key="4">
    <source>
        <dbReference type="Proteomes" id="UP000600101"/>
    </source>
</evidence>
<evidence type="ECO:0000256" key="1">
    <source>
        <dbReference type="ARBA" id="ARBA00023239"/>
    </source>
</evidence>
<reference evidence="3" key="1">
    <citation type="submission" date="2020-08" db="EMBL/GenBank/DDBJ databases">
        <authorList>
            <person name="Hu Y."/>
            <person name="Nguyen S.V."/>
            <person name="Li F."/>
            <person name="Fanning S."/>
        </authorList>
    </citation>
    <scope>NUCLEOTIDE SEQUENCE</scope>
    <source>
        <strain evidence="3">SYSU D8009</strain>
    </source>
</reference>
<dbReference type="Pfam" id="PF04909">
    <property type="entry name" value="Amidohydro_2"/>
    <property type="match status" value="1"/>
</dbReference>
<dbReference type="GO" id="GO:0016787">
    <property type="term" value="F:hydrolase activity"/>
    <property type="evidence" value="ECO:0007669"/>
    <property type="project" value="InterPro"/>
</dbReference>
<dbReference type="InterPro" id="IPR006680">
    <property type="entry name" value="Amidohydro-rel"/>
</dbReference>
<keyword evidence="1" id="KW-0456">Lyase</keyword>
<dbReference type="GO" id="GO:0016831">
    <property type="term" value="F:carboxy-lyase activity"/>
    <property type="evidence" value="ECO:0007669"/>
    <property type="project" value="InterPro"/>
</dbReference>
<dbReference type="GO" id="GO:0005737">
    <property type="term" value="C:cytoplasm"/>
    <property type="evidence" value="ECO:0007669"/>
    <property type="project" value="TreeGrafter"/>
</dbReference>